<comment type="caution">
    <text evidence="2">The sequence shown here is derived from an EMBL/GenBank/DDBJ whole genome shotgun (WGS) entry which is preliminary data.</text>
</comment>
<evidence type="ECO:0000313" key="3">
    <source>
        <dbReference type="Proteomes" id="UP000196342"/>
    </source>
</evidence>
<dbReference type="AlphaFoldDB" id="A0A202B5L5"/>
<keyword evidence="1" id="KW-1133">Transmembrane helix</keyword>
<evidence type="ECO:0008006" key="4">
    <source>
        <dbReference type="Google" id="ProtNLM"/>
    </source>
</evidence>
<dbReference type="Proteomes" id="UP000196342">
    <property type="component" value="Unassembled WGS sequence"/>
</dbReference>
<dbReference type="RefSeq" id="WP_087698480.1">
    <property type="nucleotide sequence ID" value="NZ_NHOO01000016.1"/>
</dbReference>
<evidence type="ECO:0000313" key="2">
    <source>
        <dbReference type="EMBL" id="OVE46709.1"/>
    </source>
</evidence>
<reference evidence="2 3" key="1">
    <citation type="submission" date="2017-05" db="EMBL/GenBank/DDBJ databases">
        <title>Chromobacterium violaceum GHPS1 isolated from Hydrocarbon polluted soil in French Guiana display an awesome secondary metabolite arsenal and a battery of drug and heavy-metal-resistance and detoxification of xenobiotics proteins.</title>
        <authorList>
            <person name="Belbahri L."/>
        </authorList>
    </citation>
    <scope>NUCLEOTIDE SEQUENCE [LARGE SCALE GENOMIC DNA]</scope>
    <source>
        <strain evidence="2 3">GHPS1</strain>
    </source>
</reference>
<gene>
    <name evidence="2" type="ORF">CBW21_17585</name>
</gene>
<organism evidence="2 3">
    <name type="scientific">Chromobacterium violaceum</name>
    <dbReference type="NCBI Taxonomy" id="536"/>
    <lineage>
        <taxon>Bacteria</taxon>
        <taxon>Pseudomonadati</taxon>
        <taxon>Pseudomonadota</taxon>
        <taxon>Betaproteobacteria</taxon>
        <taxon>Neisseriales</taxon>
        <taxon>Chromobacteriaceae</taxon>
        <taxon>Chromobacterium</taxon>
    </lineage>
</organism>
<dbReference type="EMBL" id="NHOO01000016">
    <property type="protein sequence ID" value="OVE46709.1"/>
    <property type="molecule type" value="Genomic_DNA"/>
</dbReference>
<evidence type="ECO:0000256" key="1">
    <source>
        <dbReference type="SAM" id="Phobius"/>
    </source>
</evidence>
<name>A0A202B5L5_CHRVL</name>
<keyword evidence="1" id="KW-0812">Transmembrane</keyword>
<keyword evidence="3" id="KW-1185">Reference proteome</keyword>
<accession>A0A202B5L5</accession>
<feature type="transmembrane region" description="Helical" evidence="1">
    <location>
        <begin position="59"/>
        <end position="78"/>
    </location>
</feature>
<feature type="transmembrane region" description="Helical" evidence="1">
    <location>
        <begin position="36"/>
        <end position="53"/>
    </location>
</feature>
<keyword evidence="1" id="KW-0472">Membrane</keyword>
<sequence>MSIRSDMRTHYEACIDVVVGQRIAIRHERLNRRLRMLFNFLNLFGGSGAFAGAVAGNTVLTATCGVALAAVSALDFVLSPGERSWAFTDAAGQYARLRGRMDRLTLEELDHDLRALQALPGEILESLRYVAFNDALQESGRTDEMFPLSRWQRFMRSIA</sequence>
<protein>
    <recommendedName>
        <fullName evidence="4">SMODS and SLOG-associating 2TM effector domain-containing protein</fullName>
    </recommendedName>
</protein>
<proteinExistence type="predicted"/>